<evidence type="ECO:0000313" key="3">
    <source>
        <dbReference type="Proteomes" id="UP000192903"/>
    </source>
</evidence>
<dbReference type="PANTHER" id="PTHR35037">
    <property type="entry name" value="C-TERMINAL REGION OF AIDA-LIKE PROTEIN"/>
    <property type="match status" value="1"/>
</dbReference>
<sequence>MADFYYNSPVHITTMPGFGLDVTSGDYGMSISGQGGVTFIDNHASTITTNGFFGVYVENNAGGDINFVSTGSIASTEANGDGIRIYNYGEDTTVRVHDVTGQFNGINVNHDGTGSIYVGTTGMVTGSSFTGISVYGNSGTSLTIEAVDTYGVYQGIWGSNRTTGALTITSTGLAAGSDGDGIRADNYGTDVTVTAADTHGGYNGIIAQHYGTGALQVDSTGTATGDRSAGIYAYADTSSTSATINAVDTKGGSSGINLQHFGTGPVTITSTGTAIGDTGNGVDARTSSGSSALNVTVNNAQGGAHGIRTRHESAAGTPGNEATITVTGHIQGGTGYGISAESLAGILTNINVEAGSVVESASGKAIFSNDGDSNIAIADGAAVNGRIDLGLGSDTLRLRGGFSGITVLDGGGGGTDVLNISDVANATRVGSDIQNWTAINLDNSHLTLTAGSMTVGTAGDMTTGVFLRNGSILDGGRDNFSLFGNLSLTVGTRFLASDDGSGTTSISGNVINAGTISAAGGGAGDRIVIGGNYVGNNGIILLEIELGGDASITDRLDIAGNTSGTSMVRVINTNGLGALTNEGIEVVTVAGVSDGVFTLLGDYEIGGVPVVVAGAYSYQLLKGNNSGTETDSWYLRSALINPPDPEPPDPDPLFHPGASAYEAYPQALLGLNQMPTLQQRVGNRFWLIDGDPVDGAAGGLSGAVAASGIWARIEGAHTTIDPYVSTAGTAFDQNVFRMQTGVDGALYESASGTLIGGLAAHYTHGETDTYSVHGDGKISTDGYGLGSTLTWYGDDGLYVDGQAQVAWYDSDLHSFTASRNLVRGNDAFGYALSLEGGKRIAFGDGWSMTPQAQMVYSHVDFERFVDVFGSSVKLGRGTSLQGRLAITLDRETTWKGDDGLTSRAHTYGIANLQYEFLDGTRVDVAGENFDLRKDRLWGGLGVGGSYSWNEDRYSLYGEGLIHTSLAQIGGSYSLQGRVGLRVKW</sequence>
<dbReference type="Gene3D" id="2.40.128.130">
    <property type="entry name" value="Autotransporter beta-domain"/>
    <property type="match status" value="1"/>
</dbReference>
<name>A0A1X7DBI2_9HYPH</name>
<dbReference type="STRING" id="464029.SAMN02982989_5334"/>
<dbReference type="EMBL" id="FXAF01000002">
    <property type="protein sequence ID" value="SMF12388.1"/>
    <property type="molecule type" value="Genomic_DNA"/>
</dbReference>
<proteinExistence type="predicted"/>
<dbReference type="PANTHER" id="PTHR35037:SF3">
    <property type="entry name" value="C-TERMINAL REGION OF AIDA-LIKE PROTEIN"/>
    <property type="match status" value="1"/>
</dbReference>
<dbReference type="AlphaFoldDB" id="A0A1X7DBI2"/>
<dbReference type="PROSITE" id="PS51208">
    <property type="entry name" value="AUTOTRANSPORTER"/>
    <property type="match status" value="1"/>
</dbReference>
<feature type="domain" description="Autotransporter" evidence="1">
    <location>
        <begin position="702"/>
        <end position="984"/>
    </location>
</feature>
<dbReference type="SUPFAM" id="SSF51126">
    <property type="entry name" value="Pectin lyase-like"/>
    <property type="match status" value="1"/>
</dbReference>
<dbReference type="GO" id="GO:0019867">
    <property type="term" value="C:outer membrane"/>
    <property type="evidence" value="ECO:0007669"/>
    <property type="project" value="InterPro"/>
</dbReference>
<dbReference type="InterPro" id="IPR011050">
    <property type="entry name" value="Pectin_lyase_fold/virulence"/>
</dbReference>
<dbReference type="InterPro" id="IPR006315">
    <property type="entry name" value="OM_autotransptr_brl_dom"/>
</dbReference>
<dbReference type="Pfam" id="PF03797">
    <property type="entry name" value="Autotransporter"/>
    <property type="match status" value="1"/>
</dbReference>
<organism evidence="2 3">
    <name type="scientific">Xaviernesmea oryzae</name>
    <dbReference type="NCBI Taxonomy" id="464029"/>
    <lineage>
        <taxon>Bacteria</taxon>
        <taxon>Pseudomonadati</taxon>
        <taxon>Pseudomonadota</taxon>
        <taxon>Alphaproteobacteria</taxon>
        <taxon>Hyphomicrobiales</taxon>
        <taxon>Rhizobiaceae</taxon>
        <taxon>Rhizobium/Agrobacterium group</taxon>
        <taxon>Xaviernesmea</taxon>
    </lineage>
</organism>
<gene>
    <name evidence="2" type="ORF">SAMN02982989_5334</name>
</gene>
<dbReference type="SMART" id="SM00869">
    <property type="entry name" value="Autotransporter"/>
    <property type="match status" value="1"/>
</dbReference>
<dbReference type="Proteomes" id="UP000192903">
    <property type="component" value="Unassembled WGS sequence"/>
</dbReference>
<protein>
    <submittedName>
        <fullName evidence="2">Outer membrane autotransporter barrel domain-containing protein</fullName>
    </submittedName>
</protein>
<dbReference type="InterPro" id="IPR043990">
    <property type="entry name" value="AC_1"/>
</dbReference>
<dbReference type="Pfam" id="PF18883">
    <property type="entry name" value="AC_1"/>
    <property type="match status" value="1"/>
</dbReference>
<dbReference type="InterPro" id="IPR012332">
    <property type="entry name" value="Autotransporter_pectin_lyase_C"/>
</dbReference>
<dbReference type="InterPro" id="IPR036709">
    <property type="entry name" value="Autotransporte_beta_dom_sf"/>
</dbReference>
<dbReference type="CDD" id="cd01344">
    <property type="entry name" value="PL2_Passenger_AT"/>
    <property type="match status" value="1"/>
</dbReference>
<dbReference type="NCBIfam" id="TIGR01414">
    <property type="entry name" value="autotrans_barl"/>
    <property type="match status" value="1"/>
</dbReference>
<reference evidence="3" key="1">
    <citation type="submission" date="2017-04" db="EMBL/GenBank/DDBJ databases">
        <authorList>
            <person name="Varghese N."/>
            <person name="Submissions S."/>
        </authorList>
    </citation>
    <scope>NUCLEOTIDE SEQUENCE [LARGE SCALE GENOMIC DNA]</scope>
    <source>
        <strain evidence="3">B4P</strain>
    </source>
</reference>
<evidence type="ECO:0000259" key="1">
    <source>
        <dbReference type="PROSITE" id="PS51208"/>
    </source>
</evidence>
<accession>A0A1X7DBI2</accession>
<keyword evidence="3" id="KW-1185">Reference proteome</keyword>
<evidence type="ECO:0000313" key="2">
    <source>
        <dbReference type="EMBL" id="SMF12388.1"/>
    </source>
</evidence>
<dbReference type="Gene3D" id="2.160.20.20">
    <property type="match status" value="1"/>
</dbReference>
<dbReference type="InterPro" id="IPR051551">
    <property type="entry name" value="Autotransporter_adhesion"/>
</dbReference>
<dbReference type="InterPro" id="IPR005546">
    <property type="entry name" value="Autotransporte_beta"/>
</dbReference>
<dbReference type="SUPFAM" id="SSF103515">
    <property type="entry name" value="Autotransporter"/>
    <property type="match status" value="1"/>
</dbReference>